<dbReference type="PANTHER" id="PTHR31739:SF25">
    <property type="entry name" value="(E,E)-GERANYLLINALOOL SYNTHASE"/>
    <property type="match status" value="1"/>
</dbReference>
<dbReference type="InterPro" id="IPR005630">
    <property type="entry name" value="Terpene_synthase_metal-bd"/>
</dbReference>
<dbReference type="SUPFAM" id="SSF48576">
    <property type="entry name" value="Terpenoid synthases"/>
    <property type="match status" value="1"/>
</dbReference>
<evidence type="ECO:0000256" key="4">
    <source>
        <dbReference type="ARBA" id="ARBA00023239"/>
    </source>
</evidence>
<feature type="domain" description="Terpene synthase N-terminal" evidence="5">
    <location>
        <begin position="30"/>
        <end position="229"/>
    </location>
</feature>
<dbReference type="SFLD" id="SFLDS00005">
    <property type="entry name" value="Isoprenoid_Synthase_Type_I"/>
    <property type="match status" value="1"/>
</dbReference>
<dbReference type="Pfam" id="PF03936">
    <property type="entry name" value="Terpene_synth_C"/>
    <property type="match status" value="1"/>
</dbReference>
<name>A0A6C0QEB7_TAICR</name>
<evidence type="ECO:0000256" key="3">
    <source>
        <dbReference type="ARBA" id="ARBA00022842"/>
    </source>
</evidence>
<evidence type="ECO:0000256" key="2">
    <source>
        <dbReference type="ARBA" id="ARBA00022723"/>
    </source>
</evidence>
<evidence type="ECO:0000256" key="1">
    <source>
        <dbReference type="ARBA" id="ARBA00001946"/>
    </source>
</evidence>
<dbReference type="SFLD" id="SFLDG01019">
    <property type="entry name" value="Terpene_Cyclase_Like_1_C_Termi"/>
    <property type="match status" value="1"/>
</dbReference>
<dbReference type="InterPro" id="IPR008949">
    <property type="entry name" value="Isoprenoid_synthase_dom_sf"/>
</dbReference>
<dbReference type="InterPro" id="IPR034741">
    <property type="entry name" value="Terpene_cyclase-like_1_C"/>
</dbReference>
<feature type="domain" description="Terpene synthase metal-binding" evidence="6">
    <location>
        <begin position="306"/>
        <end position="533"/>
    </location>
</feature>
<dbReference type="PANTHER" id="PTHR31739">
    <property type="entry name" value="ENT-COPALYL DIPHOSPHATE SYNTHASE, CHLOROPLASTIC"/>
    <property type="match status" value="1"/>
</dbReference>
<dbReference type="SUPFAM" id="SSF48239">
    <property type="entry name" value="Terpenoid cyclases/Protein prenyltransferases"/>
    <property type="match status" value="1"/>
</dbReference>
<gene>
    <name evidence="7" type="primary">TPS10</name>
</gene>
<protein>
    <submittedName>
        <fullName evidence="7">Terpene synthase 10</fullName>
        <ecNumber evidence="7">4.2.3.47</ecNumber>
    </submittedName>
</protein>
<dbReference type="SFLD" id="SFLDG01014">
    <property type="entry name" value="Terpene_Cyclase_Like_1_N-term"/>
    <property type="match status" value="1"/>
</dbReference>
<dbReference type="EMBL" id="MK430066">
    <property type="protein sequence ID" value="QHZ00913.1"/>
    <property type="molecule type" value="mRNA"/>
</dbReference>
<keyword evidence="2" id="KW-0479">Metal-binding</keyword>
<dbReference type="InterPro" id="IPR001906">
    <property type="entry name" value="Terpene_synth_N"/>
</dbReference>
<keyword evidence="3" id="KW-0460">Magnesium</keyword>
<dbReference type="InterPro" id="IPR008930">
    <property type="entry name" value="Terpenoid_cyclase/PrenylTrfase"/>
</dbReference>
<dbReference type="Gene3D" id="1.10.600.10">
    <property type="entry name" value="Farnesyl Diphosphate Synthase"/>
    <property type="match status" value="1"/>
</dbReference>
<accession>A0A6C0QEB7</accession>
<dbReference type="InterPro" id="IPR050148">
    <property type="entry name" value="Terpene_synthase-like"/>
</dbReference>
<organism evidence="7">
    <name type="scientific">Taiwania cryptomerioides</name>
    <name type="common">Coffin tree</name>
    <dbReference type="NCBI Taxonomy" id="50187"/>
    <lineage>
        <taxon>Eukaryota</taxon>
        <taxon>Viridiplantae</taxon>
        <taxon>Streptophyta</taxon>
        <taxon>Embryophyta</taxon>
        <taxon>Tracheophyta</taxon>
        <taxon>Spermatophyta</taxon>
        <taxon>Pinopsida</taxon>
        <taxon>Pinidae</taxon>
        <taxon>Conifers II</taxon>
        <taxon>Cupressales</taxon>
        <taxon>Cupressaceae</taxon>
        <taxon>Taiwania</taxon>
    </lineage>
</organism>
<dbReference type="GO" id="GO:0010333">
    <property type="term" value="F:terpene synthase activity"/>
    <property type="evidence" value="ECO:0007669"/>
    <property type="project" value="InterPro"/>
</dbReference>
<dbReference type="CDD" id="cd00684">
    <property type="entry name" value="Terpene_cyclase_plant_C1"/>
    <property type="match status" value="1"/>
</dbReference>
<dbReference type="InterPro" id="IPR044814">
    <property type="entry name" value="Terpene_cyclase_plant_C1"/>
</dbReference>
<sequence>MAEVGLHVHANGKNTEQPVVRRTAEFHPNVWSYDFLQSLSSPYGAPSYSERVQTLIEEIKMDTFCDLLGDGEMNTSEYDLLERFFIVDILQRLGIDRHFQKEIKAVLEYTYKYWNDEKGISWGRENLIVDLNTTALGFQILRLNGYSMSPDVFQNFQDETRQFIFPKNSKEDEYKLRSPLSLYRASEIRFPGENILKQAKIFAYTCLQQAIGENRELLGKNQLVTEVEYIMKYPWKCRVQRWEAWNFIKIFRLDINASLGMKGAYEVSSDRKMKILELAILDFNILQAQHHNELKILSKWWDETKVKELSFFRQRHVEFYFWYTCGLYEKELSATRLCFAKVAALITLIDDIFDTYGTIDELSHFTTALIEWDMSIMDRLPEYMKTCFQFAHKTYMEIATEAEKIHGPCVQKWMHDNWKTIILAQLQDAKWIANDYHPSLDEYLKSSVAPTTIPVVSLFPMLLIGTTFPDDIMERINKFQNCLAWGCRLVDDSRDFQDEKDHGENASWIECYMKDNPGTTREQTLDHVNMLIELNFEELTKEHIFYEYEIPNTCKRIYFDIYRGVAFVWRDIDGFTKSSKGIRDDIMKILVKPIYF</sequence>
<dbReference type="Gene3D" id="1.50.10.130">
    <property type="entry name" value="Terpene synthase, N-terminal domain"/>
    <property type="match status" value="1"/>
</dbReference>
<comment type="cofactor">
    <cofactor evidence="1">
        <name>Mg(2+)</name>
        <dbReference type="ChEBI" id="CHEBI:18420"/>
    </cofactor>
</comment>
<dbReference type="GO" id="GO:0016102">
    <property type="term" value="P:diterpenoid biosynthetic process"/>
    <property type="evidence" value="ECO:0007669"/>
    <property type="project" value="InterPro"/>
</dbReference>
<dbReference type="EC" id="4.2.3.47" evidence="7"/>
<dbReference type="Pfam" id="PF01397">
    <property type="entry name" value="Terpene_synth"/>
    <property type="match status" value="1"/>
</dbReference>
<evidence type="ECO:0000259" key="6">
    <source>
        <dbReference type="Pfam" id="PF03936"/>
    </source>
</evidence>
<dbReference type="AlphaFoldDB" id="A0A6C0QEB7"/>
<evidence type="ECO:0000259" key="5">
    <source>
        <dbReference type="Pfam" id="PF01397"/>
    </source>
</evidence>
<dbReference type="InterPro" id="IPR036965">
    <property type="entry name" value="Terpene_synth_N_sf"/>
</dbReference>
<evidence type="ECO:0000313" key="7">
    <source>
        <dbReference type="EMBL" id="QHZ00913.1"/>
    </source>
</evidence>
<proteinExistence type="evidence at transcript level"/>
<keyword evidence="4 7" id="KW-0456">Lyase</keyword>
<dbReference type="GO" id="GO:0000287">
    <property type="term" value="F:magnesium ion binding"/>
    <property type="evidence" value="ECO:0007669"/>
    <property type="project" value="InterPro"/>
</dbReference>
<reference evidence="7" key="1">
    <citation type="submission" date="2019-01" db="EMBL/GenBank/DDBJ databases">
        <authorList>
            <person name="Ma L.-T."/>
            <person name="Chu F.-H."/>
        </authorList>
    </citation>
    <scope>NUCLEOTIDE SEQUENCE</scope>
</reference>